<evidence type="ECO:0000313" key="1">
    <source>
        <dbReference type="EMBL" id="BAM47404.1"/>
    </source>
</evidence>
<reference evidence="1 2" key="1">
    <citation type="submission" date="2011-01" db="EMBL/GenBank/DDBJ databases">
        <title>Whole genome sequence of Amphibacillus xylinus NBRC 15112.</title>
        <authorList>
            <person name="Nakazawa H."/>
            <person name="Katano Y."/>
            <person name="Nakamura S."/>
            <person name="Sasagawa M."/>
            <person name="Fukada J."/>
            <person name="Arai T."/>
            <person name="Sasakura N."/>
            <person name="Mochizuki D."/>
            <person name="Hosoyama A."/>
            <person name="Harada K."/>
            <person name="Horikawa H."/>
            <person name="Kato Y."/>
            <person name="Harada T."/>
            <person name="Sasaki K."/>
            <person name="Sekiguchi M."/>
            <person name="Hodoyama M."/>
            <person name="Nishiko R."/>
            <person name="Narita H."/>
            <person name="Hanamaki A."/>
            <person name="Hata C."/>
            <person name="Konno Y."/>
            <person name="Niimura Y."/>
            <person name="Yamazaki S."/>
            <person name="Fujita N."/>
        </authorList>
    </citation>
    <scope>NUCLEOTIDE SEQUENCE [LARGE SCALE GENOMIC DNA]</scope>
    <source>
        <strain evidence="2">ATCC 51415 / DSM 6626 / JCM 7361 / LMG 17667 / NBRC 15112 / Ep01</strain>
    </source>
</reference>
<dbReference type="InterPro" id="IPR014913">
    <property type="entry name" value="YppE-like"/>
</dbReference>
<dbReference type="Pfam" id="PF08807">
    <property type="entry name" value="DUF1798"/>
    <property type="match status" value="1"/>
</dbReference>
<evidence type="ECO:0008006" key="3">
    <source>
        <dbReference type="Google" id="ProtNLM"/>
    </source>
</evidence>
<gene>
    <name evidence="1" type="ordered locus">AXY_12720</name>
</gene>
<dbReference type="EMBL" id="AP012050">
    <property type="protein sequence ID" value="BAM47404.1"/>
    <property type="molecule type" value="Genomic_DNA"/>
</dbReference>
<dbReference type="STRING" id="698758.AXY_12720"/>
<dbReference type="SUPFAM" id="SSF140415">
    <property type="entry name" value="YppE-like"/>
    <property type="match status" value="1"/>
</dbReference>
<dbReference type="eggNOG" id="ENOG50332N9">
    <property type="taxonomic scope" value="Bacteria"/>
</dbReference>
<organism evidence="1 2">
    <name type="scientific">Amphibacillus xylanus (strain ATCC 51415 / DSM 6626 / JCM 7361 / LMG 17667 / NBRC 15112 / Ep01)</name>
    <dbReference type="NCBI Taxonomy" id="698758"/>
    <lineage>
        <taxon>Bacteria</taxon>
        <taxon>Bacillati</taxon>
        <taxon>Bacillota</taxon>
        <taxon>Bacilli</taxon>
        <taxon>Bacillales</taxon>
        <taxon>Bacillaceae</taxon>
        <taxon>Amphibacillus</taxon>
    </lineage>
</organism>
<evidence type="ECO:0000313" key="2">
    <source>
        <dbReference type="Proteomes" id="UP000006294"/>
    </source>
</evidence>
<keyword evidence="2" id="KW-1185">Reference proteome</keyword>
<accession>K0IY89</accession>
<dbReference type="InterPro" id="IPR023351">
    <property type="entry name" value="YppE-like_sf"/>
</dbReference>
<dbReference type="Gene3D" id="1.20.120.440">
    <property type="entry name" value="YppE-like"/>
    <property type="match status" value="1"/>
</dbReference>
<dbReference type="Proteomes" id="UP000006294">
    <property type="component" value="Chromosome"/>
</dbReference>
<name>K0IY89_AMPXN</name>
<protein>
    <recommendedName>
        <fullName evidence="3">DUF1798 family protein</fullName>
    </recommendedName>
</protein>
<dbReference type="HOGENOM" id="CLU_158433_0_0_9"/>
<sequence length="118" mass="14090">MKGKMPMLYKLTDQLQVASLKLRDRFLHHEAPEDPRDSDFFQMVKAETEPYFNLVAKWEELALDAVKSRKVIVHPQQIEATRENFELILLHSYYIDEKPKKFMELVQAIDYVCQQIKY</sequence>
<proteinExistence type="predicted"/>
<dbReference type="AlphaFoldDB" id="K0IY89"/>
<dbReference type="KEGG" id="axl:AXY_12720"/>